<comment type="caution">
    <text evidence="8">The sequence shown here is derived from an EMBL/GenBank/DDBJ whole genome shotgun (WGS) entry which is preliminary data.</text>
</comment>
<gene>
    <name evidence="8" type="ORF">GSH16_05670</name>
</gene>
<keyword evidence="5 7" id="KW-1133">Transmembrane helix</keyword>
<dbReference type="PANTHER" id="PTHR36838:SF3">
    <property type="entry name" value="TRANSPORTER AUXIN EFFLUX CARRIER EC FAMILY"/>
    <property type="match status" value="1"/>
</dbReference>
<keyword evidence="3" id="KW-1003">Cell membrane</keyword>
<name>A0A6B0TSZ3_9RHOB</name>
<evidence type="ECO:0000256" key="2">
    <source>
        <dbReference type="ARBA" id="ARBA00022448"/>
    </source>
</evidence>
<comment type="subcellular location">
    <subcellularLocation>
        <location evidence="1">Membrane</location>
        <topology evidence="1">Multi-pass membrane protein</topology>
    </subcellularLocation>
</comment>
<feature type="transmembrane region" description="Helical" evidence="7">
    <location>
        <begin position="34"/>
        <end position="53"/>
    </location>
</feature>
<keyword evidence="2" id="KW-0813">Transport</keyword>
<protein>
    <submittedName>
        <fullName evidence="8">AEC family transporter</fullName>
    </submittedName>
</protein>
<proteinExistence type="predicted"/>
<organism evidence="8 9">
    <name type="scientific">Oceanomicrobium pacificus</name>
    <dbReference type="NCBI Taxonomy" id="2692916"/>
    <lineage>
        <taxon>Bacteria</taxon>
        <taxon>Pseudomonadati</taxon>
        <taxon>Pseudomonadota</taxon>
        <taxon>Alphaproteobacteria</taxon>
        <taxon>Rhodobacterales</taxon>
        <taxon>Paracoccaceae</taxon>
        <taxon>Oceanomicrobium</taxon>
    </lineage>
</organism>
<evidence type="ECO:0000256" key="4">
    <source>
        <dbReference type="ARBA" id="ARBA00022692"/>
    </source>
</evidence>
<keyword evidence="6 7" id="KW-0472">Membrane</keyword>
<sequence length="314" mass="33018">MIDIFLTTLPFFAVIACGYGAARAGFCPPEAVAWLTWFVFYFALAAMLFRFTASLPMAEVIQPRFMVAYFFACLPVYLIVNLAALLRKRPFGEAAVEAQCSVIGNTGFLGLPLLVTLIGPDAAPPIIMMLLIDLVVFGSLIVIIITGARGDGDQAAALRAVGLGLVKNPMIMAILAGLVWSLLGIPLVRPVDSFLNLLGAAATPVALFAIGASLAARSAERLSVALWLSGAKLVLHPLAAAAVALWLFDLPLFMAGMMIAAAAMPTAGNIYIIAQHYGVAPQRVSATILVSHVLAVVTLSLVLAELTGRGMLVP</sequence>
<evidence type="ECO:0000256" key="3">
    <source>
        <dbReference type="ARBA" id="ARBA00022475"/>
    </source>
</evidence>
<feature type="transmembrane region" description="Helical" evidence="7">
    <location>
        <begin position="126"/>
        <end position="148"/>
    </location>
</feature>
<dbReference type="GO" id="GO:0055085">
    <property type="term" value="P:transmembrane transport"/>
    <property type="evidence" value="ECO:0007669"/>
    <property type="project" value="InterPro"/>
</dbReference>
<feature type="transmembrane region" description="Helical" evidence="7">
    <location>
        <begin position="65"/>
        <end position="86"/>
    </location>
</feature>
<evidence type="ECO:0000313" key="9">
    <source>
        <dbReference type="Proteomes" id="UP000436016"/>
    </source>
</evidence>
<accession>A0A6B0TSZ3</accession>
<evidence type="ECO:0000256" key="5">
    <source>
        <dbReference type="ARBA" id="ARBA00022989"/>
    </source>
</evidence>
<evidence type="ECO:0000256" key="6">
    <source>
        <dbReference type="ARBA" id="ARBA00023136"/>
    </source>
</evidence>
<dbReference type="InterPro" id="IPR004776">
    <property type="entry name" value="Mem_transp_PIN-like"/>
</dbReference>
<keyword evidence="4 7" id="KW-0812">Transmembrane</keyword>
<feature type="transmembrane region" description="Helical" evidence="7">
    <location>
        <begin position="169"/>
        <end position="188"/>
    </location>
</feature>
<dbReference type="GO" id="GO:0016020">
    <property type="term" value="C:membrane"/>
    <property type="evidence" value="ECO:0007669"/>
    <property type="project" value="UniProtKB-SubCell"/>
</dbReference>
<evidence type="ECO:0000256" key="1">
    <source>
        <dbReference type="ARBA" id="ARBA00004141"/>
    </source>
</evidence>
<dbReference type="AlphaFoldDB" id="A0A6B0TSZ3"/>
<feature type="transmembrane region" description="Helical" evidence="7">
    <location>
        <begin position="253"/>
        <end position="274"/>
    </location>
</feature>
<evidence type="ECO:0000313" key="8">
    <source>
        <dbReference type="EMBL" id="MXU64925.1"/>
    </source>
</evidence>
<dbReference type="Proteomes" id="UP000436016">
    <property type="component" value="Unassembled WGS sequence"/>
</dbReference>
<reference evidence="8 9" key="1">
    <citation type="submission" date="2019-12" db="EMBL/GenBank/DDBJ databases">
        <title>Strain KN286 was isolated from seawater, which was collected from Caroline Seamount in the tropical western Pacific.</title>
        <authorList>
            <person name="Wang Q."/>
        </authorList>
    </citation>
    <scope>NUCLEOTIDE SEQUENCE [LARGE SCALE GENOMIC DNA]</scope>
    <source>
        <strain evidence="8 9">KN286</strain>
    </source>
</reference>
<keyword evidence="9" id="KW-1185">Reference proteome</keyword>
<dbReference type="RefSeq" id="WP_160852737.1">
    <property type="nucleotide sequence ID" value="NZ_WUWG01000001.1"/>
</dbReference>
<feature type="transmembrane region" description="Helical" evidence="7">
    <location>
        <begin position="194"/>
        <end position="212"/>
    </location>
</feature>
<dbReference type="EMBL" id="WUWG01000001">
    <property type="protein sequence ID" value="MXU64925.1"/>
    <property type="molecule type" value="Genomic_DNA"/>
</dbReference>
<dbReference type="PANTHER" id="PTHR36838">
    <property type="entry name" value="AUXIN EFFLUX CARRIER FAMILY PROTEIN"/>
    <property type="match status" value="1"/>
</dbReference>
<feature type="transmembrane region" description="Helical" evidence="7">
    <location>
        <begin position="286"/>
        <end position="304"/>
    </location>
</feature>
<dbReference type="Pfam" id="PF03547">
    <property type="entry name" value="Mem_trans"/>
    <property type="match status" value="1"/>
</dbReference>
<evidence type="ECO:0000256" key="7">
    <source>
        <dbReference type="SAM" id="Phobius"/>
    </source>
</evidence>
<feature type="transmembrane region" description="Helical" evidence="7">
    <location>
        <begin position="224"/>
        <end position="247"/>
    </location>
</feature>